<dbReference type="Gene3D" id="3.10.310.30">
    <property type="match status" value="1"/>
</dbReference>
<dbReference type="OrthoDB" id="9803668at2"/>
<dbReference type="Pfam" id="PF02272">
    <property type="entry name" value="DHHA1"/>
    <property type="match status" value="1"/>
</dbReference>
<evidence type="ECO:0000313" key="3">
    <source>
        <dbReference type="EMBL" id="SES16991.1"/>
    </source>
</evidence>
<gene>
    <name evidence="3" type="ORF">SAMN05444126_11814</name>
</gene>
<dbReference type="PANTHER" id="PTHR47618">
    <property type="entry name" value="BIFUNCTIONAL OLIGORIBONUCLEASE AND PAP PHOSPHATASE NRNA"/>
    <property type="match status" value="1"/>
</dbReference>
<evidence type="ECO:0000259" key="1">
    <source>
        <dbReference type="Pfam" id="PF01368"/>
    </source>
</evidence>
<dbReference type="EMBL" id="FOGV01000018">
    <property type="protein sequence ID" value="SES16991.1"/>
    <property type="molecule type" value="Genomic_DNA"/>
</dbReference>
<organism evidence="3 4">
    <name type="scientific">Salisediminibacterium halotolerans</name>
    <dbReference type="NCBI Taxonomy" id="517425"/>
    <lineage>
        <taxon>Bacteria</taxon>
        <taxon>Bacillati</taxon>
        <taxon>Bacillota</taxon>
        <taxon>Bacilli</taxon>
        <taxon>Bacillales</taxon>
        <taxon>Bacillaceae</taxon>
        <taxon>Salisediminibacterium</taxon>
    </lineage>
</organism>
<dbReference type="InterPro" id="IPR003156">
    <property type="entry name" value="DHHA1_dom"/>
</dbReference>
<dbReference type="InterPro" id="IPR051319">
    <property type="entry name" value="Oligoribo/pAp-PDE_c-di-AMP_PDE"/>
</dbReference>
<comment type="caution">
    <text evidence="3">The sequence shown here is derived from an EMBL/GenBank/DDBJ whole genome shotgun (WGS) entry which is preliminary data.</text>
</comment>
<dbReference type="InterPro" id="IPR038763">
    <property type="entry name" value="DHH_sf"/>
</dbReference>
<reference evidence="4" key="1">
    <citation type="submission" date="2016-10" db="EMBL/GenBank/DDBJ databases">
        <authorList>
            <person name="de Groot N.N."/>
        </authorList>
    </citation>
    <scope>NUCLEOTIDE SEQUENCE [LARGE SCALE GENOMIC DNA]</scope>
    <source>
        <strain evidence="4">10nlg</strain>
    </source>
</reference>
<sequence>MKKNILEKIKDFETIIILRHVRPDPDAVGSQAAMKVLINSLYPEKAVYLGGENESSLAFLAEMDAVPDHLFSEALIIVCDTANRARIDDQRYEYGKELIKIDHHPIVDEFGTLALIDEQASSTCELLFELFLEAEKEGAELSAELARLLYAGIAADTGRFRFSNTSERTFLAAARLVKEDFSREELYNELYKTSLPLMRLEGYVLSHAEISEAGTGHIFLSKETLEEFQVSPQETSLIINTFSALEGLKAWVFFVEEGDLIRVRLRSKGPKIHKLAETYRGGGHPMASGATVYSWEEAEQLLTELKKMCQSSA</sequence>
<dbReference type="STRING" id="1464123.SAMN05444126_11814"/>
<name>A0A1H9V624_9BACI</name>
<proteinExistence type="predicted"/>
<dbReference type="PANTHER" id="PTHR47618:SF1">
    <property type="entry name" value="BIFUNCTIONAL OLIGORIBONUCLEASE AND PAP PHOSPHATASE NRNA"/>
    <property type="match status" value="1"/>
</dbReference>
<dbReference type="Proteomes" id="UP000199318">
    <property type="component" value="Unassembled WGS sequence"/>
</dbReference>
<evidence type="ECO:0000313" key="4">
    <source>
        <dbReference type="Proteomes" id="UP000199318"/>
    </source>
</evidence>
<accession>A0A1H9V624</accession>
<keyword evidence="4" id="KW-1185">Reference proteome</keyword>
<dbReference type="RefSeq" id="WP_093073469.1">
    <property type="nucleotide sequence ID" value="NZ_FOGV01000018.1"/>
</dbReference>
<dbReference type="GO" id="GO:0003676">
    <property type="term" value="F:nucleic acid binding"/>
    <property type="evidence" value="ECO:0007669"/>
    <property type="project" value="InterPro"/>
</dbReference>
<dbReference type="InterPro" id="IPR001667">
    <property type="entry name" value="DDH_dom"/>
</dbReference>
<dbReference type="Pfam" id="PF01368">
    <property type="entry name" value="DHH"/>
    <property type="match status" value="1"/>
</dbReference>
<feature type="domain" description="DHHA1" evidence="2">
    <location>
        <begin position="227"/>
        <end position="309"/>
    </location>
</feature>
<feature type="domain" description="DDH" evidence="1">
    <location>
        <begin position="15"/>
        <end position="153"/>
    </location>
</feature>
<evidence type="ECO:0000259" key="2">
    <source>
        <dbReference type="Pfam" id="PF02272"/>
    </source>
</evidence>
<protein>
    <submittedName>
        <fullName evidence="3">Phosphoesterase RecJ domain-containing protein</fullName>
    </submittedName>
</protein>
<dbReference type="Gene3D" id="3.90.1640.10">
    <property type="entry name" value="inorganic pyrophosphatase (n-terminal core)"/>
    <property type="match status" value="1"/>
</dbReference>
<dbReference type="SUPFAM" id="SSF64182">
    <property type="entry name" value="DHH phosphoesterases"/>
    <property type="match status" value="1"/>
</dbReference>
<dbReference type="AlphaFoldDB" id="A0A1H9V624"/>